<sequence length="132" mass="14830">MTGAIIGISLGLLIILSTAFIKSLDKPTFYGLILSGIAFLYVGFTWTDLTAGVTSGLQVIFFVLFTYYGLKTNLYVLGIGYFLHGLWDMAYPYFLSSSLLPPQYDAFCISIDFVMGFYLVAVQYRLRNKLRL</sequence>
<dbReference type="RefSeq" id="WP_317491904.1">
    <property type="nucleotide sequence ID" value="NZ_CP136051.1"/>
</dbReference>
<evidence type="ECO:0000256" key="1">
    <source>
        <dbReference type="SAM" id="Phobius"/>
    </source>
</evidence>
<organism evidence="2 3">
    <name type="scientific">Imperialibacter roseus</name>
    <dbReference type="NCBI Taxonomy" id="1324217"/>
    <lineage>
        <taxon>Bacteria</taxon>
        <taxon>Pseudomonadati</taxon>
        <taxon>Bacteroidota</taxon>
        <taxon>Cytophagia</taxon>
        <taxon>Cytophagales</taxon>
        <taxon>Flammeovirgaceae</taxon>
        <taxon>Imperialibacter</taxon>
    </lineage>
</organism>
<proteinExistence type="predicted"/>
<keyword evidence="1" id="KW-1133">Transmembrane helix</keyword>
<feature type="transmembrane region" description="Helical" evidence="1">
    <location>
        <begin position="103"/>
        <end position="122"/>
    </location>
</feature>
<evidence type="ECO:0000313" key="3">
    <source>
        <dbReference type="Proteomes" id="UP001302349"/>
    </source>
</evidence>
<keyword evidence="1" id="KW-0472">Membrane</keyword>
<dbReference type="Proteomes" id="UP001302349">
    <property type="component" value="Chromosome"/>
</dbReference>
<name>A0ABZ0IYR7_9BACT</name>
<reference evidence="2 3" key="1">
    <citation type="journal article" date="2023" name="Microbiol. Resour. Announc.">
        <title>Complete Genome Sequence of Imperialibacter roseus strain P4T.</title>
        <authorList>
            <person name="Tizabi D.R."/>
            <person name="Bachvaroff T."/>
            <person name="Hill R.T."/>
        </authorList>
    </citation>
    <scope>NUCLEOTIDE SEQUENCE [LARGE SCALE GENOMIC DNA]</scope>
    <source>
        <strain evidence="2 3">P4T</strain>
    </source>
</reference>
<dbReference type="Pfam" id="PF19473">
    <property type="entry name" value="DUF6010"/>
    <property type="match status" value="1"/>
</dbReference>
<evidence type="ECO:0000313" key="2">
    <source>
        <dbReference type="EMBL" id="WOK09284.1"/>
    </source>
</evidence>
<protein>
    <submittedName>
        <fullName evidence="2">DUF6010 family protein</fullName>
    </submittedName>
</protein>
<dbReference type="InterPro" id="IPR046052">
    <property type="entry name" value="DUF6010"/>
</dbReference>
<keyword evidence="3" id="KW-1185">Reference proteome</keyword>
<feature type="transmembrane region" description="Helical" evidence="1">
    <location>
        <begin position="59"/>
        <end position="83"/>
    </location>
</feature>
<keyword evidence="1" id="KW-0812">Transmembrane</keyword>
<accession>A0ABZ0IYR7</accession>
<feature type="transmembrane region" description="Helical" evidence="1">
    <location>
        <begin position="29"/>
        <end position="47"/>
    </location>
</feature>
<dbReference type="EMBL" id="CP136051">
    <property type="protein sequence ID" value="WOK09284.1"/>
    <property type="molecule type" value="Genomic_DNA"/>
</dbReference>
<gene>
    <name evidence="2" type="ORF">RT717_11605</name>
</gene>